<dbReference type="RefSeq" id="WP_202857235.1">
    <property type="nucleotide sequence ID" value="NZ_JAEUGD010000053.1"/>
</dbReference>
<evidence type="ECO:0008006" key="4">
    <source>
        <dbReference type="Google" id="ProtNLM"/>
    </source>
</evidence>
<comment type="caution">
    <text evidence="2">The sequence shown here is derived from an EMBL/GenBank/DDBJ whole genome shotgun (WGS) entry which is preliminary data.</text>
</comment>
<sequence length="51" mass="5872">MKTLKTILFAATLFLALILTACNDPYYEIIDKNEKLETDPRGEEGQVIRRD</sequence>
<organism evidence="2 3">
    <name type="scientific">Fulvivirga marina</name>
    <dbReference type="NCBI Taxonomy" id="2494733"/>
    <lineage>
        <taxon>Bacteria</taxon>
        <taxon>Pseudomonadati</taxon>
        <taxon>Bacteroidota</taxon>
        <taxon>Cytophagia</taxon>
        <taxon>Cytophagales</taxon>
        <taxon>Fulvivirgaceae</taxon>
        <taxon>Fulvivirga</taxon>
    </lineage>
</organism>
<gene>
    <name evidence="2" type="ORF">JMN32_15365</name>
</gene>
<feature type="signal peptide" evidence="1">
    <location>
        <begin position="1"/>
        <end position="21"/>
    </location>
</feature>
<dbReference type="Proteomes" id="UP000614216">
    <property type="component" value="Unassembled WGS sequence"/>
</dbReference>
<dbReference type="PROSITE" id="PS51257">
    <property type="entry name" value="PROKAR_LIPOPROTEIN"/>
    <property type="match status" value="1"/>
</dbReference>
<keyword evidence="1" id="KW-0732">Signal</keyword>
<proteinExistence type="predicted"/>
<evidence type="ECO:0000256" key="1">
    <source>
        <dbReference type="SAM" id="SignalP"/>
    </source>
</evidence>
<keyword evidence="3" id="KW-1185">Reference proteome</keyword>
<name>A0A937G057_9BACT</name>
<evidence type="ECO:0000313" key="3">
    <source>
        <dbReference type="Proteomes" id="UP000614216"/>
    </source>
</evidence>
<dbReference type="AlphaFoldDB" id="A0A937G057"/>
<protein>
    <recommendedName>
        <fullName evidence="4">Lipoprotein</fullName>
    </recommendedName>
</protein>
<accession>A0A937G057</accession>
<evidence type="ECO:0000313" key="2">
    <source>
        <dbReference type="EMBL" id="MBL6447696.1"/>
    </source>
</evidence>
<feature type="chain" id="PRO_5037923170" description="Lipoprotein" evidence="1">
    <location>
        <begin position="22"/>
        <end position="51"/>
    </location>
</feature>
<dbReference type="EMBL" id="JAEUGD010000053">
    <property type="protein sequence ID" value="MBL6447696.1"/>
    <property type="molecule type" value="Genomic_DNA"/>
</dbReference>
<reference evidence="2" key="1">
    <citation type="submission" date="2021-01" db="EMBL/GenBank/DDBJ databases">
        <title>Fulvivirga kasyanovii gen. nov., sp nov., a novel member of the phylum Bacteroidetes isolated from seawater in a mussel farm.</title>
        <authorList>
            <person name="Zhao L.-H."/>
            <person name="Wang Z.-J."/>
        </authorList>
    </citation>
    <scope>NUCLEOTIDE SEQUENCE</scope>
    <source>
        <strain evidence="2">29W222</strain>
    </source>
</reference>